<evidence type="ECO:0000313" key="15">
    <source>
        <dbReference type="Proteomes" id="UP000267606"/>
    </source>
</evidence>
<keyword evidence="5" id="KW-0735">Signal-anchor</keyword>
<keyword evidence="15" id="KW-1185">Reference proteome</keyword>
<keyword evidence="6 12" id="KW-1133">Transmembrane helix</keyword>
<evidence type="ECO:0000256" key="12">
    <source>
        <dbReference type="RuleBase" id="RU361242"/>
    </source>
</evidence>
<organism evidence="16">
    <name type="scientific">Onchocerca flexuosa</name>
    <dbReference type="NCBI Taxonomy" id="387005"/>
    <lineage>
        <taxon>Eukaryota</taxon>
        <taxon>Metazoa</taxon>
        <taxon>Ecdysozoa</taxon>
        <taxon>Nematoda</taxon>
        <taxon>Chromadorea</taxon>
        <taxon>Rhabditida</taxon>
        <taxon>Spirurina</taxon>
        <taxon>Spiruromorpha</taxon>
        <taxon>Filarioidea</taxon>
        <taxon>Onchocercidae</taxon>
        <taxon>Onchocerca</taxon>
    </lineage>
</organism>
<dbReference type="Gene3D" id="3.90.550.10">
    <property type="entry name" value="Spore Coat Polysaccharide Biosynthesis Protein SpsA, Chain A"/>
    <property type="match status" value="1"/>
</dbReference>
<dbReference type="InterPro" id="IPR035992">
    <property type="entry name" value="Ricin_B-like_lectins"/>
</dbReference>
<dbReference type="EC" id="2.4.1.-" evidence="12"/>
<dbReference type="SUPFAM" id="SSF53448">
    <property type="entry name" value="Nucleotide-diphospho-sugar transferases"/>
    <property type="match status" value="1"/>
</dbReference>
<evidence type="ECO:0000256" key="9">
    <source>
        <dbReference type="ARBA" id="ARBA00023180"/>
    </source>
</evidence>
<dbReference type="GO" id="GO:0008593">
    <property type="term" value="P:regulation of Notch signaling pathway"/>
    <property type="evidence" value="ECO:0007669"/>
    <property type="project" value="TreeGrafter"/>
</dbReference>
<dbReference type="GO" id="GO:0005112">
    <property type="term" value="F:Notch binding"/>
    <property type="evidence" value="ECO:0007669"/>
    <property type="project" value="TreeGrafter"/>
</dbReference>
<keyword evidence="7 12" id="KW-0472">Membrane</keyword>
<dbReference type="WBParaSite" id="OFLC_0000008001-mRNA-1">
    <property type="protein sequence ID" value="OFLC_0000008001-mRNA-1"/>
    <property type="gene ID" value="OFLC_0000008001"/>
</dbReference>
<keyword evidence="10 12" id="KW-0464">Manganese</keyword>
<evidence type="ECO:0000313" key="16">
    <source>
        <dbReference type="WBParaSite" id="OFLC_0000008001-mRNA-1"/>
    </source>
</evidence>
<dbReference type="AlphaFoldDB" id="A0A183GXX1"/>
<dbReference type="PANTHER" id="PTHR11675">
    <property type="entry name" value="N-ACETYLGALACTOSAMINYLTRANSFERASE"/>
    <property type="match status" value="1"/>
</dbReference>
<comment type="cofactor">
    <cofactor evidence="1 12">
        <name>Mn(2+)</name>
        <dbReference type="ChEBI" id="CHEBI:29035"/>
    </cofactor>
</comment>
<keyword evidence="4 12" id="KW-0812">Transmembrane</keyword>
<dbReference type="EMBL" id="UZAJ01000018">
    <property type="protein sequence ID" value="VDO24441.1"/>
    <property type="molecule type" value="Genomic_DNA"/>
</dbReference>
<dbReference type="PROSITE" id="PS50231">
    <property type="entry name" value="RICIN_B_LECTIN"/>
    <property type="match status" value="1"/>
</dbReference>
<accession>A0A183GXX1</accession>
<feature type="domain" description="Glycosyltransferase 2-like" evidence="13">
    <location>
        <begin position="153"/>
        <end position="341"/>
    </location>
</feature>
<evidence type="ECO:0000256" key="8">
    <source>
        <dbReference type="ARBA" id="ARBA00023157"/>
    </source>
</evidence>
<evidence type="ECO:0000256" key="7">
    <source>
        <dbReference type="ARBA" id="ARBA00023136"/>
    </source>
</evidence>
<dbReference type="GO" id="GO:0030246">
    <property type="term" value="F:carbohydrate binding"/>
    <property type="evidence" value="ECO:0007669"/>
    <property type="project" value="UniProtKB-KW"/>
</dbReference>
<dbReference type="SUPFAM" id="SSF50370">
    <property type="entry name" value="Ricin B-like lectins"/>
    <property type="match status" value="1"/>
</dbReference>
<dbReference type="InterPro" id="IPR045885">
    <property type="entry name" value="GalNAc-T"/>
</dbReference>
<evidence type="ECO:0000256" key="6">
    <source>
        <dbReference type="ARBA" id="ARBA00022989"/>
    </source>
</evidence>
<dbReference type="GO" id="GO:0004653">
    <property type="term" value="F:polypeptide N-acetylgalactosaminyltransferase activity"/>
    <property type="evidence" value="ECO:0007669"/>
    <property type="project" value="TreeGrafter"/>
</dbReference>
<evidence type="ECO:0000256" key="3">
    <source>
        <dbReference type="ARBA" id="ARBA00005680"/>
    </source>
</evidence>
<evidence type="ECO:0000259" key="13">
    <source>
        <dbReference type="Pfam" id="PF00535"/>
    </source>
</evidence>
<evidence type="ECO:0000313" key="14">
    <source>
        <dbReference type="EMBL" id="VDO24441.1"/>
    </source>
</evidence>
<dbReference type="GO" id="GO:0006493">
    <property type="term" value="P:protein O-linked glycosylation"/>
    <property type="evidence" value="ECO:0007669"/>
    <property type="project" value="TreeGrafter"/>
</dbReference>
<dbReference type="CDD" id="cd02510">
    <property type="entry name" value="pp-GalNAc-T"/>
    <property type="match status" value="1"/>
</dbReference>
<feature type="transmembrane region" description="Helical" evidence="12">
    <location>
        <begin position="7"/>
        <end position="26"/>
    </location>
</feature>
<keyword evidence="8 12" id="KW-1015">Disulfide bond</keyword>
<keyword evidence="12" id="KW-0430">Lectin</keyword>
<evidence type="ECO:0000256" key="5">
    <source>
        <dbReference type="ARBA" id="ARBA00022968"/>
    </source>
</evidence>
<comment type="subcellular location">
    <subcellularLocation>
        <location evidence="11">Endomembrane system</location>
        <topology evidence="11">Single-pass type II membrane protein</topology>
    </subcellularLocation>
    <subcellularLocation>
        <location evidence="12">Golgi apparatus membrane</location>
        <topology evidence="12">Single-pass type II membrane protein</topology>
    </subcellularLocation>
</comment>
<evidence type="ECO:0000256" key="11">
    <source>
        <dbReference type="ARBA" id="ARBA00060399"/>
    </source>
</evidence>
<sequence>MRMSTNCIIGAITVSLMWIFIMVAYLKLLDEPRARITYLHKRYHPLAYPTVADPTVSKLSLILNNNNHDNNNNDVSKEMQEEQFSLNKIPEIDLEKLSIVRNQQEQKQRDISFAKYAFNEFLSDRIGPRRKIPDTRHYLCLNESYSEELPATSIIICYYNEASSALIRMVNSILDRTPSNLIHEILLVNDCSDLDNASDAAIHAYARENWNSDVVKMLQTEKNEGLIRAKIFGAQHATGEVLVFLDSHCEVNERWLEPLLDRIVADRHTVVCPIIDIIDANTLKYIASPVCKGGMSWSLAFKWDYFSPAYFDEPKQYVRPLKSPTMAGGLFAIDRQYFDELGQYDRGMEIWGAENVEISLRIWMCGGRLEIIPCSRVGHIFRQRRPYGLGIDSMGRNAARTANIWLDEYIDQFYAARPNLRGIDIGDVREMKALREKLHCKSFLWYLQNIYPELLPNNHPTMFELKESDKLRNRNIERYHIILYNTSLCLTAQSTNGRLTRGNSVVVEYCRKGNRHQSWHWTKLGELRPMGTAYSKMPFTRRSSRMGNKIYNAAVGQCIHGENESSSITKNRFCSVASEWEFRINTQTK</sequence>
<keyword evidence="12" id="KW-0328">Glycosyltransferase</keyword>
<evidence type="ECO:0000256" key="2">
    <source>
        <dbReference type="ARBA" id="ARBA00004922"/>
    </source>
</evidence>
<name>A0A183GXX1_9BILA</name>
<dbReference type="STRING" id="387005.A0A183GXX1"/>
<dbReference type="Pfam" id="PF00535">
    <property type="entry name" value="Glycos_transf_2"/>
    <property type="match status" value="1"/>
</dbReference>
<protein>
    <recommendedName>
        <fullName evidence="12">Polypeptide N-acetylgalactosaminyltransferase</fullName>
        <ecNumber evidence="12">2.4.1.-</ecNumber>
    </recommendedName>
    <alternativeName>
        <fullName evidence="12">Protein-UDP acetylgalactosaminyltransferase</fullName>
    </alternativeName>
</protein>
<dbReference type="GO" id="GO:0000139">
    <property type="term" value="C:Golgi membrane"/>
    <property type="evidence" value="ECO:0007669"/>
    <property type="project" value="UniProtKB-SubCell"/>
</dbReference>
<dbReference type="InterPro" id="IPR001173">
    <property type="entry name" value="Glyco_trans_2-like"/>
</dbReference>
<reference evidence="16" key="1">
    <citation type="submission" date="2016-06" db="UniProtKB">
        <authorList>
            <consortium name="WormBaseParasite"/>
        </authorList>
    </citation>
    <scope>IDENTIFICATION</scope>
</reference>
<comment type="pathway">
    <text evidence="2 12">Protein modification; protein glycosylation.</text>
</comment>
<dbReference type="FunFam" id="3.90.550.10:FF:000053">
    <property type="entry name" value="Polypeptide N-acetylgalactosaminyltransferase"/>
    <property type="match status" value="1"/>
</dbReference>
<dbReference type="UniPathway" id="UPA00378"/>
<evidence type="ECO:0000256" key="10">
    <source>
        <dbReference type="ARBA" id="ARBA00023211"/>
    </source>
</evidence>
<proteinExistence type="inferred from homology"/>
<dbReference type="InterPro" id="IPR029044">
    <property type="entry name" value="Nucleotide-diphossugar_trans"/>
</dbReference>
<keyword evidence="12" id="KW-0333">Golgi apparatus</keyword>
<keyword evidence="12" id="KW-0808">Transferase</keyword>
<evidence type="ECO:0000256" key="4">
    <source>
        <dbReference type="ARBA" id="ARBA00022692"/>
    </source>
</evidence>
<reference evidence="14 15" key="2">
    <citation type="submission" date="2018-11" db="EMBL/GenBank/DDBJ databases">
        <authorList>
            <consortium name="Pathogen Informatics"/>
        </authorList>
    </citation>
    <scope>NUCLEOTIDE SEQUENCE [LARGE SCALE GENOMIC DNA]</scope>
</reference>
<evidence type="ECO:0000256" key="1">
    <source>
        <dbReference type="ARBA" id="ARBA00001936"/>
    </source>
</evidence>
<dbReference type="PANTHER" id="PTHR11675:SF63">
    <property type="entry name" value="POLYPEPTIDE N-ACETYLGALACTOSAMINYLTRANSFERASE"/>
    <property type="match status" value="1"/>
</dbReference>
<comment type="similarity">
    <text evidence="3 12">Belongs to the glycosyltransferase 2 family. GalNAc-T subfamily.</text>
</comment>
<keyword evidence="9" id="KW-0325">Glycoprotein</keyword>
<dbReference type="Proteomes" id="UP000267606">
    <property type="component" value="Unassembled WGS sequence"/>
</dbReference>
<gene>
    <name evidence="14" type="ORF">OFLC_LOCUS81</name>
</gene>